<feature type="region of interest" description="Disordered" evidence="1">
    <location>
        <begin position="142"/>
        <end position="210"/>
    </location>
</feature>
<evidence type="ECO:0000313" key="3">
    <source>
        <dbReference type="Proteomes" id="UP000673552"/>
    </source>
</evidence>
<name>A0A836K5P8_9TRYP</name>
<dbReference type="EMBL" id="JAFEUZ010000036">
    <property type="protein sequence ID" value="KAG5464014.1"/>
    <property type="molecule type" value="Genomic_DNA"/>
</dbReference>
<feature type="compositionally biased region" description="Low complexity" evidence="1">
    <location>
        <begin position="21"/>
        <end position="31"/>
    </location>
</feature>
<dbReference type="RefSeq" id="XP_067173951.1">
    <property type="nucleotide sequence ID" value="XM_067317846.1"/>
</dbReference>
<dbReference type="OrthoDB" id="265900at2759"/>
<feature type="region of interest" description="Disordered" evidence="1">
    <location>
        <begin position="1"/>
        <end position="31"/>
    </location>
</feature>
<dbReference type="AlphaFoldDB" id="A0A836K5P8"/>
<evidence type="ECO:0000256" key="1">
    <source>
        <dbReference type="SAM" id="MobiDB-lite"/>
    </source>
</evidence>
<gene>
    <name evidence="2" type="ORF">LSCM1_00193</name>
</gene>
<sequence>MRPRDVSVRRCRSPAASTGESSAKVSPASPPAISTVCVDVRELLRCSFASSDDAPVSVQASASDRQQVTAVDLSAVPRQPPRQAQAALPRFQKGLAFWSPSYPPLGGFAAHSAPPPLSPTDATILHSILDQPSMRTTVFSGSAQLPDLTGSPLAQKPRGRRPSLESDAAAPPPTPPSMWQCSVSTCPPPHDGSSARGTTEYAEGSAQESRVDMATPFSLLPEVDTSPPTPLRDAGETFLNEAQPNAAGAAASTDLSPAAQRTMKSILGHLGSCSREVTAADSGAGVEMAKDSYRGGRIAPLLPFREAAMRASETRSSADSPPLSNGAFARAAKESSVGAAARPTMAQLWRLCPALAASTFSRLDTHQQRSLCAAQAVLAPQQGFTHNRPHASAGSCAVPLLKSSRSPHRTVPPAFRRQLQFAEAAPTTRRPKRK</sequence>
<comment type="caution">
    <text evidence="2">The sequence shown here is derived from an EMBL/GenBank/DDBJ whole genome shotgun (WGS) entry which is preliminary data.</text>
</comment>
<dbReference type="KEGG" id="lmat:92510358"/>
<keyword evidence="3" id="KW-1185">Reference proteome</keyword>
<dbReference type="GeneID" id="92510358"/>
<reference evidence="2 3" key="1">
    <citation type="submission" date="2021-03" db="EMBL/GenBank/DDBJ databases">
        <title>Leishmania (Mundinia) martiniquensis Genome sequencing and assembly.</title>
        <authorList>
            <person name="Almutairi H."/>
            <person name="Gatherer D."/>
        </authorList>
    </citation>
    <scope>NUCLEOTIDE SEQUENCE [LARGE SCALE GENOMIC DNA]</scope>
    <source>
        <strain evidence="2">LSCM1</strain>
    </source>
</reference>
<organism evidence="2 3">
    <name type="scientific">Leishmania martiniquensis</name>
    <dbReference type="NCBI Taxonomy" id="1580590"/>
    <lineage>
        <taxon>Eukaryota</taxon>
        <taxon>Discoba</taxon>
        <taxon>Euglenozoa</taxon>
        <taxon>Kinetoplastea</taxon>
        <taxon>Metakinetoplastina</taxon>
        <taxon>Trypanosomatida</taxon>
        <taxon>Trypanosomatidae</taxon>
        <taxon>Leishmaniinae</taxon>
        <taxon>Leishmania</taxon>
    </lineage>
</organism>
<evidence type="ECO:0000313" key="2">
    <source>
        <dbReference type="EMBL" id="KAG5464014.1"/>
    </source>
</evidence>
<dbReference type="Proteomes" id="UP000673552">
    <property type="component" value="Chromosome 36"/>
</dbReference>
<proteinExistence type="predicted"/>
<accession>A0A836K5P8</accession>
<protein>
    <submittedName>
        <fullName evidence="2">Uncharacterized protein</fullName>
    </submittedName>
</protein>